<name>A0ABT2MLD7_9CYAN</name>
<organism evidence="2 3">
    <name type="scientific">Laspinema palackyanum D2a</name>
    <dbReference type="NCBI Taxonomy" id="2953684"/>
    <lineage>
        <taxon>Bacteria</taxon>
        <taxon>Bacillati</taxon>
        <taxon>Cyanobacteriota</taxon>
        <taxon>Cyanophyceae</taxon>
        <taxon>Oscillatoriophycideae</taxon>
        <taxon>Oscillatoriales</taxon>
        <taxon>Laspinemataceae</taxon>
        <taxon>Laspinema</taxon>
        <taxon>Laspinema palackyanum</taxon>
    </lineage>
</organism>
<reference evidence="2 3" key="1">
    <citation type="journal article" date="2022" name="Front. Microbiol.">
        <title>High genomic differentiation and limited gene flow indicate recent cryptic speciation within the genus Laspinema (cyanobacteria).</title>
        <authorList>
            <person name="Stanojkovic A."/>
            <person name="Skoupy S."/>
            <person name="Skaloud P."/>
            <person name="Dvorak P."/>
        </authorList>
    </citation>
    <scope>NUCLEOTIDE SEQUENCE [LARGE SCALE GENOMIC DNA]</scope>
    <source>
        <strain evidence="2 3">D2a</strain>
    </source>
</reference>
<dbReference type="Proteomes" id="UP001525890">
    <property type="component" value="Unassembled WGS sequence"/>
</dbReference>
<gene>
    <name evidence="2" type="ORF">NG799_04320</name>
</gene>
<evidence type="ECO:0000313" key="2">
    <source>
        <dbReference type="EMBL" id="MCT7965559.1"/>
    </source>
</evidence>
<evidence type="ECO:0000256" key="1">
    <source>
        <dbReference type="SAM" id="MobiDB-lite"/>
    </source>
</evidence>
<protein>
    <recommendedName>
        <fullName evidence="4">DUF4276 family protein</fullName>
    </recommendedName>
</protein>
<dbReference type="EMBL" id="JAMXFF010000004">
    <property type="protein sequence ID" value="MCT7965559.1"/>
    <property type="molecule type" value="Genomic_DNA"/>
</dbReference>
<accession>A0ABT2MLD7</accession>
<evidence type="ECO:0000313" key="3">
    <source>
        <dbReference type="Proteomes" id="UP001525890"/>
    </source>
</evidence>
<feature type="region of interest" description="Disordered" evidence="1">
    <location>
        <begin position="237"/>
        <end position="256"/>
    </location>
</feature>
<comment type="caution">
    <text evidence="2">The sequence shown here is derived from an EMBL/GenBank/DDBJ whole genome shotgun (WGS) entry which is preliminary data.</text>
</comment>
<proteinExistence type="predicted"/>
<sequence length="291" mass="33887">MVIWLFAGGGETEYDGLVKLLQKEFPDYHFERKLPERAHKPIGKPKRDAHENENKVNATTGPDLLKAISESLSFLLTRKSLEDLLLKGSLCDAILVIDDLDCRQWDGLVCNEIKSPGFLKIQNHYIEQVQRSLDRAKNPLDDWMKNRLYEVQFQPEIIVGFASPEIESWIIADWGKGEEREKCQHRDFPEHQWFLMKRWLQDVAQVDFDNPELYGGFNPETKRCQMKLSEQIMEAATQAQIPQEAQKPSRYNKRRHSSELLEKISGRRVERICPIFKAMYRSLQLLGKGSN</sequence>
<keyword evidence="3" id="KW-1185">Reference proteome</keyword>
<dbReference type="RefSeq" id="WP_368005250.1">
    <property type="nucleotide sequence ID" value="NZ_JAMXFF010000004.1"/>
</dbReference>
<evidence type="ECO:0008006" key="4">
    <source>
        <dbReference type="Google" id="ProtNLM"/>
    </source>
</evidence>